<keyword evidence="2" id="KW-1185">Reference proteome</keyword>
<dbReference type="SUPFAM" id="SSF55729">
    <property type="entry name" value="Acyl-CoA N-acyltransferases (Nat)"/>
    <property type="match status" value="1"/>
</dbReference>
<dbReference type="RefSeq" id="WP_037298379.1">
    <property type="nucleotide sequence ID" value="NZ_ATAX01000021.1"/>
</dbReference>
<dbReference type="OrthoDB" id="2083112at2"/>
<evidence type="ECO:0000313" key="2">
    <source>
        <dbReference type="Proteomes" id="UP000019365"/>
    </source>
</evidence>
<protein>
    <submittedName>
        <fullName evidence="1">Uncharacterized protein</fullName>
    </submittedName>
</protein>
<gene>
    <name evidence="1" type="ORF">RF007C_00230</name>
</gene>
<dbReference type="InterPro" id="IPR016181">
    <property type="entry name" value="Acyl_CoA_acyltransferase"/>
</dbReference>
<evidence type="ECO:0000313" key="1">
    <source>
        <dbReference type="EMBL" id="EWM54064.1"/>
    </source>
</evidence>
<name>W7URJ0_RUMFL</name>
<sequence length="341" mass="38669">MNFQNDRYTVRFADASDNEGIKRIFESGSFSGDLDIQFLRGSEPMKSFGADGEPKIIVASDNMSNEIIAVGGAVVRQEYINGKPEKCAYLTGLKILNEYRGRLGFIAKAYSFLGENLEDSKCCYSTILDSNKAVIAMLEKKHRHMPEYRFISHYTTYCWNSRKKILSLSDDINGFDELMEGYFSKRNLTPVHTEIEGFGKKKFYCFRENGKIKACCFVGDQKETKYYLLRKYGGAYRFISRLPTQLLGYPEFPAEGTVIDHGAVSYLYIENNERKLCRNFLNTVAALSGHSVLIWGCADGDPLCSCLGYMKTVRYGSRLYQVLWRDNPPISGNIGMEAALL</sequence>
<dbReference type="PATRIC" id="fig|1341157.4.peg.1304"/>
<proteinExistence type="predicted"/>
<reference evidence="1 2" key="1">
    <citation type="journal article" date="2014" name="PLoS ONE">
        <title>Rumen cellulosomics: divergent fiber-degrading strategies revealed by comparative genome-wide analysis of six ruminococcal strains.</title>
        <authorList>
            <person name="Dassa B."/>
            <person name="Borovok I."/>
            <person name="Ruimy-Israeli V."/>
            <person name="Lamed R."/>
            <person name="Flint H.J."/>
            <person name="Duncan S.H."/>
            <person name="Henrissat B."/>
            <person name="Coutinho P."/>
            <person name="Morrison M."/>
            <person name="Mosoni P."/>
            <person name="Yeoman C.J."/>
            <person name="White B.A."/>
            <person name="Bayer E.A."/>
        </authorList>
    </citation>
    <scope>NUCLEOTIDE SEQUENCE [LARGE SCALE GENOMIC DNA]</scope>
    <source>
        <strain evidence="1 2">007c</strain>
    </source>
</reference>
<comment type="caution">
    <text evidence="1">The sequence shown here is derived from an EMBL/GenBank/DDBJ whole genome shotgun (WGS) entry which is preliminary data.</text>
</comment>
<dbReference type="EMBL" id="ATAX01000021">
    <property type="protein sequence ID" value="EWM54064.1"/>
    <property type="molecule type" value="Genomic_DNA"/>
</dbReference>
<accession>W7URJ0</accession>
<dbReference type="Proteomes" id="UP000019365">
    <property type="component" value="Unassembled WGS sequence"/>
</dbReference>
<dbReference type="eggNOG" id="ENOG502Z9UT">
    <property type="taxonomic scope" value="Bacteria"/>
</dbReference>
<organism evidence="1 2">
    <name type="scientific">Ruminococcus flavefaciens 007c</name>
    <dbReference type="NCBI Taxonomy" id="1341157"/>
    <lineage>
        <taxon>Bacteria</taxon>
        <taxon>Bacillati</taxon>
        <taxon>Bacillota</taxon>
        <taxon>Clostridia</taxon>
        <taxon>Eubacteriales</taxon>
        <taxon>Oscillospiraceae</taxon>
        <taxon>Ruminococcus</taxon>
    </lineage>
</organism>
<dbReference type="AlphaFoldDB" id="W7URJ0"/>